<dbReference type="RefSeq" id="WP_160802483.1">
    <property type="nucleotide sequence ID" value="NZ_WUUL01000011.1"/>
</dbReference>
<evidence type="ECO:0000256" key="5">
    <source>
        <dbReference type="ARBA" id="ARBA00023014"/>
    </source>
</evidence>
<dbReference type="InterPro" id="IPR051198">
    <property type="entry name" value="BchE-like"/>
</dbReference>
<dbReference type="GO" id="GO:0051536">
    <property type="term" value="F:iron-sulfur cluster binding"/>
    <property type="evidence" value="ECO:0007669"/>
    <property type="project" value="UniProtKB-KW"/>
</dbReference>
<dbReference type="InterPro" id="IPR034532">
    <property type="entry name" value="OxsB-like"/>
</dbReference>
<evidence type="ECO:0000313" key="8">
    <source>
        <dbReference type="EMBL" id="MXQ55138.1"/>
    </source>
</evidence>
<dbReference type="CDD" id="cd01335">
    <property type="entry name" value="Radical_SAM"/>
    <property type="match status" value="1"/>
</dbReference>
<proteinExistence type="predicted"/>
<dbReference type="SFLD" id="SFLDG01082">
    <property type="entry name" value="B12-binding_domain_containing"/>
    <property type="match status" value="1"/>
</dbReference>
<dbReference type="InterPro" id="IPR006158">
    <property type="entry name" value="Cobalamin-bd"/>
</dbReference>
<dbReference type="InterPro" id="IPR006638">
    <property type="entry name" value="Elp3/MiaA/NifB-like_rSAM"/>
</dbReference>
<dbReference type="CDD" id="cd02065">
    <property type="entry name" value="B12-binding_like"/>
    <property type="match status" value="1"/>
</dbReference>
<dbReference type="SFLD" id="SFLDF00430">
    <property type="entry name" value="OxsB-like"/>
    <property type="match status" value="1"/>
</dbReference>
<dbReference type="Gene3D" id="3.40.50.280">
    <property type="entry name" value="Cobalamin-binding domain"/>
    <property type="match status" value="1"/>
</dbReference>
<evidence type="ECO:0000259" key="7">
    <source>
        <dbReference type="PROSITE" id="PS51918"/>
    </source>
</evidence>
<evidence type="ECO:0000256" key="2">
    <source>
        <dbReference type="ARBA" id="ARBA00022691"/>
    </source>
</evidence>
<dbReference type="SFLD" id="SFLDS00029">
    <property type="entry name" value="Radical_SAM"/>
    <property type="match status" value="1"/>
</dbReference>
<dbReference type="PROSITE" id="PS51918">
    <property type="entry name" value="RADICAL_SAM"/>
    <property type="match status" value="1"/>
</dbReference>
<organism evidence="8 9">
    <name type="scientific">Shimazuella alba</name>
    <dbReference type="NCBI Taxonomy" id="2690964"/>
    <lineage>
        <taxon>Bacteria</taxon>
        <taxon>Bacillati</taxon>
        <taxon>Bacillota</taxon>
        <taxon>Bacilli</taxon>
        <taxon>Bacillales</taxon>
        <taxon>Thermoactinomycetaceae</taxon>
        <taxon>Shimazuella</taxon>
    </lineage>
</organism>
<evidence type="ECO:0000256" key="1">
    <source>
        <dbReference type="ARBA" id="ARBA00001966"/>
    </source>
</evidence>
<feature type="domain" description="B12-binding" evidence="6">
    <location>
        <begin position="121"/>
        <end position="260"/>
    </location>
</feature>
<dbReference type="InterPro" id="IPR023404">
    <property type="entry name" value="rSAM_horseshoe"/>
</dbReference>
<evidence type="ECO:0000256" key="4">
    <source>
        <dbReference type="ARBA" id="ARBA00023004"/>
    </source>
</evidence>
<dbReference type="GO" id="GO:0003824">
    <property type="term" value="F:catalytic activity"/>
    <property type="evidence" value="ECO:0007669"/>
    <property type="project" value="InterPro"/>
</dbReference>
<dbReference type="AlphaFoldDB" id="A0A6I4VWY2"/>
<protein>
    <submittedName>
        <fullName evidence="8">Radical SAM protein</fullName>
    </submittedName>
</protein>
<gene>
    <name evidence="8" type="ORF">GSM42_15730</name>
</gene>
<keyword evidence="3" id="KW-0479">Metal-binding</keyword>
<accession>A0A6I4VWY2</accession>
<dbReference type="PANTHER" id="PTHR43409:SF7">
    <property type="entry name" value="BLL1977 PROTEIN"/>
    <property type="match status" value="1"/>
</dbReference>
<keyword evidence="2" id="KW-0949">S-adenosyl-L-methionine</keyword>
<evidence type="ECO:0000313" key="9">
    <source>
        <dbReference type="Proteomes" id="UP000430692"/>
    </source>
</evidence>
<dbReference type="PROSITE" id="PS51332">
    <property type="entry name" value="B12_BINDING"/>
    <property type="match status" value="1"/>
</dbReference>
<dbReference type="Gene3D" id="3.80.30.20">
    <property type="entry name" value="tm_1862 like domain"/>
    <property type="match status" value="1"/>
</dbReference>
<dbReference type="GO" id="GO:0031419">
    <property type="term" value="F:cobalamin binding"/>
    <property type="evidence" value="ECO:0007669"/>
    <property type="project" value="InterPro"/>
</dbReference>
<sequence length="745" mass="86671">MPCCYLDKNKIKLFDEQVKSIVNQIWLSPSEVKEQVKELFGEMFDIAYQEIIISGETDNITCYIVLLDKSVIVFSPSQDLRSNVLLQRYNPNWHQGLNNTISWYTFEYSEKLLEHLKMPTMLLINLCVIDNFPIPRLNLSIGTLASYLRKQQVAQVHILDMQMGITIDEIVKEALKLQPNLIGMSVNFGQKLLAFSILDKFFEAKKMKKLNSLIIAGNVIPSFNPEQFFNKYPELLICDKEGEYTLRDLSLYIRGEKELRDINGISYLNSETGRVVHNQAMTVNMNEVPTPALDTLKDVAKYRGALTLETSRGCDYSRCTFCPRDHKLRSWRPLSSENVLKQINDLIRSGNELGIKSHIYLADEEFIGELPDGKEAERVIQFCEGILKRPDTIRFDLAARADSVYIPKNSVDWNVERLKMWHYCARAGADRVFIGVESGSEAQLKRYGKGTKPEQNIIALRFLSALGIQLRIGFIMFDQLMEGFDDIRENLAFLERTDALMKPVDISEMSYEELYDRLLYDEDFINEHKTGQPVYSIVSYMLASMEVLTNTPYSRMVKLTERKKNVSLIQNEGNPDTNMGRYTIHFLDYKVGELSLASQMWIDSNFGIMYSIKSLYKVANPIEKQKYYDYMRRHREISQYLLKYLVFTIDPRSQEENSLREFLQREKLEDLLILEQSPIKKELRFCIQASLSKWQQLMANLVIDIQKDLRDKQLTDSMDQRLSRSIERWLQNQGKWTLINNPELI</sequence>
<keyword evidence="5" id="KW-0411">Iron-sulfur</keyword>
<dbReference type="Pfam" id="PF04055">
    <property type="entry name" value="Radical_SAM"/>
    <property type="match status" value="1"/>
</dbReference>
<dbReference type="InterPro" id="IPR058240">
    <property type="entry name" value="rSAM_sf"/>
</dbReference>
<keyword evidence="9" id="KW-1185">Reference proteome</keyword>
<dbReference type="EMBL" id="WUUL01000011">
    <property type="protein sequence ID" value="MXQ55138.1"/>
    <property type="molecule type" value="Genomic_DNA"/>
</dbReference>
<evidence type="ECO:0000256" key="3">
    <source>
        <dbReference type="ARBA" id="ARBA00022723"/>
    </source>
</evidence>
<dbReference type="Proteomes" id="UP000430692">
    <property type="component" value="Unassembled WGS sequence"/>
</dbReference>
<keyword evidence="4" id="KW-0408">Iron</keyword>
<reference evidence="8 9" key="1">
    <citation type="submission" date="2019-12" db="EMBL/GenBank/DDBJ databases">
        <title>Whole-genome analyses of novel actinobacteria.</title>
        <authorList>
            <person name="Sahin N."/>
            <person name="Saygin H."/>
        </authorList>
    </citation>
    <scope>NUCLEOTIDE SEQUENCE [LARGE SCALE GENOMIC DNA]</scope>
    <source>
        <strain evidence="8 9">KC615</strain>
    </source>
</reference>
<dbReference type="SUPFAM" id="SSF102114">
    <property type="entry name" value="Radical SAM enzymes"/>
    <property type="match status" value="1"/>
</dbReference>
<dbReference type="GO" id="GO:0046872">
    <property type="term" value="F:metal ion binding"/>
    <property type="evidence" value="ECO:0007669"/>
    <property type="project" value="UniProtKB-KW"/>
</dbReference>
<dbReference type="PANTHER" id="PTHR43409">
    <property type="entry name" value="ANAEROBIC MAGNESIUM-PROTOPORPHYRIN IX MONOMETHYL ESTER CYCLASE-RELATED"/>
    <property type="match status" value="1"/>
</dbReference>
<dbReference type="SMART" id="SM00729">
    <property type="entry name" value="Elp3"/>
    <property type="match status" value="1"/>
</dbReference>
<comment type="cofactor">
    <cofactor evidence="1">
        <name>[4Fe-4S] cluster</name>
        <dbReference type="ChEBI" id="CHEBI:49883"/>
    </cofactor>
</comment>
<evidence type="ECO:0000259" key="6">
    <source>
        <dbReference type="PROSITE" id="PS51332"/>
    </source>
</evidence>
<name>A0A6I4VWY2_9BACL</name>
<feature type="domain" description="Radical SAM core" evidence="7">
    <location>
        <begin position="300"/>
        <end position="543"/>
    </location>
</feature>
<comment type="caution">
    <text evidence="8">The sequence shown here is derived from an EMBL/GenBank/DDBJ whole genome shotgun (WGS) entry which is preliminary data.</text>
</comment>
<dbReference type="InterPro" id="IPR007197">
    <property type="entry name" value="rSAM"/>
</dbReference>